<dbReference type="SUPFAM" id="SSF46689">
    <property type="entry name" value="Homeodomain-like"/>
    <property type="match status" value="2"/>
</dbReference>
<dbReference type="InterPro" id="IPR003313">
    <property type="entry name" value="AraC-bd"/>
</dbReference>
<dbReference type="Gene3D" id="2.60.120.10">
    <property type="entry name" value="Jelly Rolls"/>
    <property type="match status" value="1"/>
</dbReference>
<dbReference type="InterPro" id="IPR014710">
    <property type="entry name" value="RmlC-like_jellyroll"/>
</dbReference>
<evidence type="ECO:0000256" key="4">
    <source>
        <dbReference type="SAM" id="MobiDB-lite"/>
    </source>
</evidence>
<dbReference type="EMBL" id="VNJJ01000001">
    <property type="protein sequence ID" value="TVY04190.1"/>
    <property type="molecule type" value="Genomic_DNA"/>
</dbReference>
<dbReference type="GO" id="GO:0043565">
    <property type="term" value="F:sequence-specific DNA binding"/>
    <property type="evidence" value="ECO:0007669"/>
    <property type="project" value="InterPro"/>
</dbReference>
<dbReference type="PANTHER" id="PTHR43280">
    <property type="entry name" value="ARAC-FAMILY TRANSCRIPTIONAL REGULATOR"/>
    <property type="match status" value="1"/>
</dbReference>
<organism evidence="6 7">
    <name type="scientific">Cohnella terricola</name>
    <dbReference type="NCBI Taxonomy" id="1289167"/>
    <lineage>
        <taxon>Bacteria</taxon>
        <taxon>Bacillati</taxon>
        <taxon>Bacillota</taxon>
        <taxon>Bacilli</taxon>
        <taxon>Bacillales</taxon>
        <taxon>Paenibacillaceae</taxon>
        <taxon>Cohnella</taxon>
    </lineage>
</organism>
<dbReference type="GO" id="GO:0003700">
    <property type="term" value="F:DNA-binding transcription factor activity"/>
    <property type="evidence" value="ECO:0007669"/>
    <property type="project" value="InterPro"/>
</dbReference>
<feature type="region of interest" description="Disordered" evidence="4">
    <location>
        <begin position="273"/>
        <end position="302"/>
    </location>
</feature>
<dbReference type="Pfam" id="PF02311">
    <property type="entry name" value="AraC_binding"/>
    <property type="match status" value="1"/>
</dbReference>
<dbReference type="PROSITE" id="PS01124">
    <property type="entry name" value="HTH_ARAC_FAMILY_2"/>
    <property type="match status" value="1"/>
</dbReference>
<dbReference type="InterPro" id="IPR037923">
    <property type="entry name" value="HTH-like"/>
</dbReference>
<dbReference type="Pfam" id="PF12833">
    <property type="entry name" value="HTH_18"/>
    <property type="match status" value="1"/>
</dbReference>
<name>A0A559JWK8_9BACL</name>
<keyword evidence="2" id="KW-0238">DNA-binding</keyword>
<evidence type="ECO:0000259" key="5">
    <source>
        <dbReference type="PROSITE" id="PS01124"/>
    </source>
</evidence>
<dbReference type="RefSeq" id="WP_144697401.1">
    <property type="nucleotide sequence ID" value="NZ_VNJJ01000001.1"/>
</dbReference>
<keyword evidence="1" id="KW-0805">Transcription regulation</keyword>
<gene>
    <name evidence="6" type="ORF">FPZ45_00895</name>
</gene>
<keyword evidence="3" id="KW-0804">Transcription</keyword>
<evidence type="ECO:0000256" key="2">
    <source>
        <dbReference type="ARBA" id="ARBA00023125"/>
    </source>
</evidence>
<comment type="caution">
    <text evidence="6">The sequence shown here is derived from an EMBL/GenBank/DDBJ whole genome shotgun (WGS) entry which is preliminary data.</text>
</comment>
<proteinExistence type="predicted"/>
<dbReference type="Proteomes" id="UP000316330">
    <property type="component" value="Unassembled WGS sequence"/>
</dbReference>
<dbReference type="InterPro" id="IPR018060">
    <property type="entry name" value="HTH_AraC"/>
</dbReference>
<dbReference type="InterPro" id="IPR009057">
    <property type="entry name" value="Homeodomain-like_sf"/>
</dbReference>
<evidence type="ECO:0000256" key="1">
    <source>
        <dbReference type="ARBA" id="ARBA00023015"/>
    </source>
</evidence>
<dbReference type="SMART" id="SM00342">
    <property type="entry name" value="HTH_ARAC"/>
    <property type="match status" value="1"/>
</dbReference>
<dbReference type="Gene3D" id="1.10.10.60">
    <property type="entry name" value="Homeodomain-like"/>
    <property type="match status" value="2"/>
</dbReference>
<sequence>MNDEYEIVKYPRIKYMNAFLVDLSHRNSHLHHDFEICVLLEGKLAVNTKKENYELDPHSLILFNPIQPHELRAPQGSALVLSLQMSPRFCNSYYPSLSNVLFDYSNLADILTAEDARSVLSILIELSLAYFDKGSAYEFVCQALINQLLYVLLQRVPYRQISDEERAKNVQRLNRMNRIMSHIEGNYTSKLLLSTIAERENLSLSYLSHFFKENLNMTFQDYLNQVRFDKAKQLIAHTNMKLIDVCLESGFSDTRYLNSMFVKHFGCTPKEFRENNPHGDSSRPNSHAHANQRFYTDKESHDRVNRHRRALLNEGKLATALFDSH</sequence>
<dbReference type="PANTHER" id="PTHR43280:SF27">
    <property type="entry name" value="TRANSCRIPTIONAL REGULATOR MTLR"/>
    <property type="match status" value="1"/>
</dbReference>
<evidence type="ECO:0000256" key="3">
    <source>
        <dbReference type="ARBA" id="ARBA00023163"/>
    </source>
</evidence>
<feature type="domain" description="HTH araC/xylS-type" evidence="5">
    <location>
        <begin position="177"/>
        <end position="275"/>
    </location>
</feature>
<accession>A0A559JWK8</accession>
<keyword evidence="7" id="KW-1185">Reference proteome</keyword>
<evidence type="ECO:0000313" key="7">
    <source>
        <dbReference type="Proteomes" id="UP000316330"/>
    </source>
</evidence>
<protein>
    <submittedName>
        <fullName evidence="6">Helix-turn-helix domain-containing protein</fullName>
    </submittedName>
</protein>
<dbReference type="SUPFAM" id="SSF51215">
    <property type="entry name" value="Regulatory protein AraC"/>
    <property type="match status" value="1"/>
</dbReference>
<evidence type="ECO:0000313" key="6">
    <source>
        <dbReference type="EMBL" id="TVY04190.1"/>
    </source>
</evidence>
<reference evidence="6 7" key="1">
    <citation type="submission" date="2019-07" db="EMBL/GenBank/DDBJ databases">
        <authorList>
            <person name="Kim J."/>
        </authorList>
    </citation>
    <scope>NUCLEOTIDE SEQUENCE [LARGE SCALE GENOMIC DNA]</scope>
    <source>
        <strain evidence="6 7">G13</strain>
    </source>
</reference>
<dbReference type="AlphaFoldDB" id="A0A559JWK8"/>
<dbReference type="OrthoDB" id="9813413at2"/>